<reference evidence="6 7" key="1">
    <citation type="submission" date="2019-03" db="EMBL/GenBank/DDBJ databases">
        <title>Metabolic potential of uncultured bacteria and archaea associated with petroleum seepage in deep-sea sediments.</title>
        <authorList>
            <person name="Dong X."/>
            <person name="Hubert C."/>
        </authorList>
    </citation>
    <scope>NUCLEOTIDE SEQUENCE [LARGE SCALE GENOMIC DNA]</scope>
    <source>
        <strain evidence="6">E44_bin3</strain>
    </source>
</reference>
<dbReference type="SFLD" id="SFLDS00029">
    <property type="entry name" value="Radical_SAM"/>
    <property type="match status" value="1"/>
</dbReference>
<dbReference type="EMBL" id="SOJT01000150">
    <property type="protein sequence ID" value="TET28078.1"/>
    <property type="molecule type" value="Genomic_DNA"/>
</dbReference>
<dbReference type="InterPro" id="IPR007197">
    <property type="entry name" value="rSAM"/>
</dbReference>
<dbReference type="GO" id="GO:0006783">
    <property type="term" value="P:heme biosynthetic process"/>
    <property type="evidence" value="ECO:0007669"/>
    <property type="project" value="TreeGrafter"/>
</dbReference>
<dbReference type="AlphaFoldDB" id="A0A523TCP0"/>
<evidence type="ECO:0000256" key="2">
    <source>
        <dbReference type="ARBA" id="ARBA00022723"/>
    </source>
</evidence>
<dbReference type="Proteomes" id="UP000316517">
    <property type="component" value="Unassembled WGS sequence"/>
</dbReference>
<dbReference type="InterPro" id="IPR058240">
    <property type="entry name" value="rSAM_sf"/>
</dbReference>
<evidence type="ECO:0000313" key="7">
    <source>
        <dbReference type="Proteomes" id="UP000316517"/>
    </source>
</evidence>
<name>A0A523TCP0_UNCAE</name>
<keyword evidence="4" id="KW-0411">Iron-sulfur</keyword>
<evidence type="ECO:0000256" key="4">
    <source>
        <dbReference type="ARBA" id="ARBA00023014"/>
    </source>
</evidence>
<dbReference type="SFLD" id="SFLDG01067">
    <property type="entry name" value="SPASM/twitch_domain_containing"/>
    <property type="match status" value="1"/>
</dbReference>
<keyword evidence="2" id="KW-0479">Metal-binding</keyword>
<dbReference type="Pfam" id="PF04055">
    <property type="entry name" value="Radical_SAM"/>
    <property type="match status" value="1"/>
</dbReference>
<dbReference type="CDD" id="cd01335">
    <property type="entry name" value="Radical_SAM"/>
    <property type="match status" value="1"/>
</dbReference>
<accession>A0A523TCP0</accession>
<comment type="caution">
    <text evidence="6">The sequence shown here is derived from an EMBL/GenBank/DDBJ whole genome shotgun (WGS) entry which is preliminary data.</text>
</comment>
<feature type="domain" description="Radical SAM core" evidence="5">
    <location>
        <begin position="31"/>
        <end position="230"/>
    </location>
</feature>
<keyword evidence="3" id="KW-0408">Iron</keyword>
<dbReference type="InterPro" id="IPR013785">
    <property type="entry name" value="Aldolase_TIM"/>
</dbReference>
<dbReference type="GO" id="GO:0046872">
    <property type="term" value="F:metal ion binding"/>
    <property type="evidence" value="ECO:0007669"/>
    <property type="project" value="UniProtKB-KW"/>
</dbReference>
<organism evidence="6 7">
    <name type="scientific">Aerophobetes bacterium</name>
    <dbReference type="NCBI Taxonomy" id="2030807"/>
    <lineage>
        <taxon>Bacteria</taxon>
        <taxon>Candidatus Aerophobota</taxon>
    </lineage>
</organism>
<evidence type="ECO:0000313" key="6">
    <source>
        <dbReference type="EMBL" id="TET28078.1"/>
    </source>
</evidence>
<dbReference type="InterPro" id="IPR050377">
    <property type="entry name" value="Radical_SAM_PqqE_MftC-like"/>
</dbReference>
<dbReference type="SUPFAM" id="SSF102114">
    <property type="entry name" value="Radical SAM enzymes"/>
    <property type="match status" value="1"/>
</dbReference>
<dbReference type="PANTHER" id="PTHR11228">
    <property type="entry name" value="RADICAL SAM DOMAIN PROTEIN"/>
    <property type="match status" value="1"/>
</dbReference>
<dbReference type="PANTHER" id="PTHR11228:SF7">
    <property type="entry name" value="PQQA PEPTIDE CYCLASE"/>
    <property type="match status" value="1"/>
</dbReference>
<keyword evidence="1" id="KW-0949">S-adenosyl-L-methionine</keyword>
<evidence type="ECO:0000256" key="1">
    <source>
        <dbReference type="ARBA" id="ARBA00022691"/>
    </source>
</evidence>
<proteinExistence type="predicted"/>
<protein>
    <submittedName>
        <fullName evidence="6">DUF3463 domain-containing protein</fullName>
    </submittedName>
</protein>
<dbReference type="GO" id="GO:0003824">
    <property type="term" value="F:catalytic activity"/>
    <property type="evidence" value="ECO:0007669"/>
    <property type="project" value="InterPro"/>
</dbReference>
<dbReference type="Gene3D" id="3.20.20.70">
    <property type="entry name" value="Aldolase class I"/>
    <property type="match status" value="1"/>
</dbReference>
<evidence type="ECO:0000256" key="3">
    <source>
        <dbReference type="ARBA" id="ARBA00023004"/>
    </source>
</evidence>
<evidence type="ECO:0000259" key="5">
    <source>
        <dbReference type="PROSITE" id="PS51918"/>
    </source>
</evidence>
<gene>
    <name evidence="6" type="ORF">E3J68_03410</name>
</gene>
<dbReference type="PROSITE" id="PS51918">
    <property type="entry name" value="RADICAL_SAM"/>
    <property type="match status" value="1"/>
</dbReference>
<dbReference type="GO" id="GO:0051536">
    <property type="term" value="F:iron-sulfur cluster binding"/>
    <property type="evidence" value="ECO:0007669"/>
    <property type="project" value="UniProtKB-KW"/>
</dbReference>
<sequence>MRRPQGLTQKMNSAWYVYLLSYYIRSRFFNIKRPLLAGLKITHLCNLKCRHCPFWKKEKVSLSFLQVKNSLRHLHNLGVRLVIIEGGEPFLWKDNGYDIRDVVSEAKKLFFSVGVTTNGTFPLQADADVIWVSIDGLRKTHDLLRGKSFDRIMTNIKKSTHPKIYAHITINKVNQEDIAEMVRYLSSKVKGLTFQFHYPYTDENDGLMLTFQERKVILDELIKLKKNGFPLANSYACLEALKNNKWRCYPWMIASVEPDGRLIQGCYIKGRGQISCKKCGFSAHTEISLAYSGVLESMKAGKRIFLSSPR</sequence>